<reference evidence="2" key="1">
    <citation type="submission" date="2020-06" db="EMBL/GenBank/DDBJ databases">
        <authorList>
            <person name="Onetto C."/>
        </authorList>
    </citation>
    <scope>NUCLEOTIDE SEQUENCE</scope>
</reference>
<dbReference type="EMBL" id="CAIJEN010000012">
    <property type="protein sequence ID" value="CAD0091196.1"/>
    <property type="molecule type" value="Genomic_DNA"/>
</dbReference>
<organism evidence="2 3">
    <name type="scientific">Aureobasidium vineae</name>
    <dbReference type="NCBI Taxonomy" id="2773715"/>
    <lineage>
        <taxon>Eukaryota</taxon>
        <taxon>Fungi</taxon>
        <taxon>Dikarya</taxon>
        <taxon>Ascomycota</taxon>
        <taxon>Pezizomycotina</taxon>
        <taxon>Dothideomycetes</taxon>
        <taxon>Dothideomycetidae</taxon>
        <taxon>Dothideales</taxon>
        <taxon>Saccotheciaceae</taxon>
        <taxon>Aureobasidium</taxon>
    </lineage>
</organism>
<accession>A0A9N8JPW2</accession>
<gene>
    <name evidence="2" type="ORF">AWRI4619_LOCUS6613</name>
</gene>
<dbReference type="Proteomes" id="UP000716446">
    <property type="component" value="Unassembled WGS sequence"/>
</dbReference>
<name>A0A9N8JPW2_9PEZI</name>
<feature type="region of interest" description="Disordered" evidence="1">
    <location>
        <begin position="8"/>
        <end position="31"/>
    </location>
</feature>
<keyword evidence="3" id="KW-1185">Reference proteome</keyword>
<protein>
    <submittedName>
        <fullName evidence="2">Uncharacterized protein</fullName>
    </submittedName>
</protein>
<dbReference type="AlphaFoldDB" id="A0A9N8JPW2"/>
<sequence>MQNIKIYVPRTDSGLATKDPNEAGNLNGSHEPHSWEDYKRKLFLEWLDGQPDAHNDIWGFSSTSCTPVGLSRSSSVVHIANEADEINRKHMK</sequence>
<comment type="caution">
    <text evidence="2">The sequence shown here is derived from an EMBL/GenBank/DDBJ whole genome shotgun (WGS) entry which is preliminary data.</text>
</comment>
<evidence type="ECO:0000313" key="3">
    <source>
        <dbReference type="Proteomes" id="UP000716446"/>
    </source>
</evidence>
<proteinExistence type="predicted"/>
<evidence type="ECO:0000313" key="2">
    <source>
        <dbReference type="EMBL" id="CAD0091196.1"/>
    </source>
</evidence>
<evidence type="ECO:0000256" key="1">
    <source>
        <dbReference type="SAM" id="MobiDB-lite"/>
    </source>
</evidence>